<reference evidence="4" key="1">
    <citation type="submission" date="2023-03" db="EMBL/GenBank/DDBJ databases">
        <authorList>
            <person name="Julca I."/>
        </authorList>
    </citation>
    <scope>NUCLEOTIDE SEQUENCE</scope>
</reference>
<dbReference type="PANTHER" id="PTHR46353">
    <property type="entry name" value="ZINC FINGER PROTEIN 5"/>
    <property type="match status" value="1"/>
</dbReference>
<feature type="compositionally biased region" description="Low complexity" evidence="2">
    <location>
        <begin position="1"/>
        <end position="16"/>
    </location>
</feature>
<dbReference type="GO" id="GO:0009736">
    <property type="term" value="P:cytokinin-activated signaling pathway"/>
    <property type="evidence" value="ECO:0007669"/>
    <property type="project" value="TreeGrafter"/>
</dbReference>
<dbReference type="AlphaFoldDB" id="A0AAV1EGY8"/>
<dbReference type="PROSITE" id="PS00028">
    <property type="entry name" value="ZINC_FINGER_C2H2_1"/>
    <property type="match status" value="1"/>
</dbReference>
<dbReference type="SUPFAM" id="SSF57667">
    <property type="entry name" value="beta-beta-alpha zinc fingers"/>
    <property type="match status" value="1"/>
</dbReference>
<evidence type="ECO:0000259" key="3">
    <source>
        <dbReference type="PROSITE" id="PS50157"/>
    </source>
</evidence>
<keyword evidence="1" id="KW-0863">Zinc-finger</keyword>
<dbReference type="InterPro" id="IPR036236">
    <property type="entry name" value="Znf_C2H2_sf"/>
</dbReference>
<feature type="domain" description="C2H2-type" evidence="3">
    <location>
        <begin position="94"/>
        <end position="121"/>
    </location>
</feature>
<keyword evidence="1" id="KW-0479">Metal-binding</keyword>
<proteinExistence type="predicted"/>
<gene>
    <name evidence="4" type="ORF">OLC1_LOCUS24768</name>
</gene>
<dbReference type="PROSITE" id="PS50157">
    <property type="entry name" value="ZINC_FINGER_C2H2_2"/>
    <property type="match status" value="1"/>
</dbReference>
<dbReference type="GO" id="GO:0008270">
    <property type="term" value="F:zinc ion binding"/>
    <property type="evidence" value="ECO:0007669"/>
    <property type="project" value="UniProtKB-KW"/>
</dbReference>
<dbReference type="GO" id="GO:0003700">
    <property type="term" value="F:DNA-binding transcription factor activity"/>
    <property type="evidence" value="ECO:0007669"/>
    <property type="project" value="TreeGrafter"/>
</dbReference>
<dbReference type="GO" id="GO:0009740">
    <property type="term" value="P:gibberellic acid mediated signaling pathway"/>
    <property type="evidence" value="ECO:0007669"/>
    <property type="project" value="TreeGrafter"/>
</dbReference>
<evidence type="ECO:0000256" key="1">
    <source>
        <dbReference type="PROSITE-ProRule" id="PRU00042"/>
    </source>
</evidence>
<dbReference type="Proteomes" id="UP001161247">
    <property type="component" value="Chromosome 9"/>
</dbReference>
<accession>A0AAV1EGY8</accession>
<keyword evidence="5" id="KW-1185">Reference proteome</keyword>
<protein>
    <submittedName>
        <fullName evidence="4">OLC1v1020664C1</fullName>
    </submittedName>
</protein>
<dbReference type="GO" id="GO:0010090">
    <property type="term" value="P:trichome morphogenesis"/>
    <property type="evidence" value="ECO:0007669"/>
    <property type="project" value="InterPro"/>
</dbReference>
<dbReference type="InterPro" id="IPR013087">
    <property type="entry name" value="Znf_C2H2_type"/>
</dbReference>
<evidence type="ECO:0000256" key="2">
    <source>
        <dbReference type="SAM" id="MobiDB-lite"/>
    </source>
</evidence>
<dbReference type="Gene3D" id="3.30.160.60">
    <property type="entry name" value="Classic Zinc Finger"/>
    <property type="match status" value="1"/>
</dbReference>
<name>A0AAV1EGY8_OLDCO</name>
<dbReference type="InterPro" id="IPR044299">
    <property type="entry name" value="GIS3/ZFP5/ZFP6"/>
</dbReference>
<keyword evidence="1" id="KW-0862">Zinc</keyword>
<feature type="region of interest" description="Disordered" evidence="2">
    <location>
        <begin position="1"/>
        <end position="20"/>
    </location>
</feature>
<dbReference type="EMBL" id="OX459126">
    <property type="protein sequence ID" value="CAI9119015.1"/>
    <property type="molecule type" value="Genomic_DNA"/>
</dbReference>
<organism evidence="4 5">
    <name type="scientific">Oldenlandia corymbosa var. corymbosa</name>
    <dbReference type="NCBI Taxonomy" id="529605"/>
    <lineage>
        <taxon>Eukaryota</taxon>
        <taxon>Viridiplantae</taxon>
        <taxon>Streptophyta</taxon>
        <taxon>Embryophyta</taxon>
        <taxon>Tracheophyta</taxon>
        <taxon>Spermatophyta</taxon>
        <taxon>Magnoliopsida</taxon>
        <taxon>eudicotyledons</taxon>
        <taxon>Gunneridae</taxon>
        <taxon>Pentapetalae</taxon>
        <taxon>asterids</taxon>
        <taxon>lamiids</taxon>
        <taxon>Gentianales</taxon>
        <taxon>Rubiaceae</taxon>
        <taxon>Rubioideae</taxon>
        <taxon>Spermacoceae</taxon>
        <taxon>Hedyotis-Oldenlandia complex</taxon>
        <taxon>Oldenlandia</taxon>
    </lineage>
</organism>
<sequence>MAQSSNQSSSASTTTTTDDHHIDEALDLSLTTTTTTSPLAPPPDVVLKLFGYPVGSTHEWAGNIDSEEPLPLPHFHHHPQGKVNVEINNIDRRFQCQYCHREFANSQALGGHQNAHKKERQKMKRVQLVANNNHVVINGNVTSSNVPTAINPRFRSKNHHYWCGYHYHQPNFQQVSGIPLRHQLHSPNHHSVMESSSRSSDPAAHVMSQFHDELDVDLHL</sequence>
<evidence type="ECO:0000313" key="4">
    <source>
        <dbReference type="EMBL" id="CAI9119015.1"/>
    </source>
</evidence>
<dbReference type="GO" id="GO:0005634">
    <property type="term" value="C:nucleus"/>
    <property type="evidence" value="ECO:0007669"/>
    <property type="project" value="TreeGrafter"/>
</dbReference>
<dbReference type="PANTHER" id="PTHR46353:SF23">
    <property type="entry name" value="C2H2 ZINC FINGER-CONTAINING PROTEIN-RELATED"/>
    <property type="match status" value="1"/>
</dbReference>
<dbReference type="GO" id="GO:0000976">
    <property type="term" value="F:transcription cis-regulatory region binding"/>
    <property type="evidence" value="ECO:0007669"/>
    <property type="project" value="TreeGrafter"/>
</dbReference>
<evidence type="ECO:0000313" key="5">
    <source>
        <dbReference type="Proteomes" id="UP001161247"/>
    </source>
</evidence>